<evidence type="ECO:0000313" key="12">
    <source>
        <dbReference type="EMBL" id="KAA8529454.1"/>
    </source>
</evidence>
<feature type="domain" description="Protein kinase" evidence="11">
    <location>
        <begin position="213"/>
        <end position="482"/>
    </location>
</feature>
<dbReference type="PANTHER" id="PTHR48006:SF73">
    <property type="entry name" value="PROTEIN KINASE DOMAIN-CONTAINING PROTEIN"/>
    <property type="match status" value="1"/>
</dbReference>
<sequence>MNFDHLRFFDVSSNELVGHVPSSLFSLPSIQYLNLAKNQFTGSLPMNTSCNDRHKFVDISYNLLIGNSPSCIGSSSSNRTVLSSWNCLLNGSSKYQHPYSFCHKEALAIKPPVRNQEDEQFTVKLGFIVGVIGGIVGAVSTLGLLILVILRRANRNKAKDYKCDSSVFEKTSVRGSPVIGGRHAPRTMRLVSLGIPPYRVFTLEEMEDATNNFDPSNLVVERSKGQVYKGLLRDGSTVLVKCLKLKQKHSPQTLQQHMEVISKLRHRHLVSVLGHCIVSYHDHPNTASTVFIVLEYVTNGSLRDHLIDWRKREVLKWPERMGITMGIARGIQFLHTGFAPGIFGNDLKINNILLDNSLTAKISNHNLTLSSKVGSDASHENSIRSIEDAEKDDIYQLGIIILEIITGRPITSESELDDLKLELERSLAEAPSMLRGLTDPSIRGTYAYDSLRTIVQITVNCLCKDSSKRPSIEDVLWNMQYSVQVQEG</sequence>
<dbReference type="InterPro" id="IPR032675">
    <property type="entry name" value="LRR_dom_sf"/>
</dbReference>
<dbReference type="PROSITE" id="PS50011">
    <property type="entry name" value="PROTEIN_KINASE_DOM"/>
    <property type="match status" value="1"/>
</dbReference>
<dbReference type="Gene3D" id="1.10.510.10">
    <property type="entry name" value="Transferase(Phosphotransferase) domain 1"/>
    <property type="match status" value="1"/>
</dbReference>
<evidence type="ECO:0000256" key="10">
    <source>
        <dbReference type="SAM" id="Phobius"/>
    </source>
</evidence>
<evidence type="ECO:0000313" key="13">
    <source>
        <dbReference type="Proteomes" id="UP000325577"/>
    </source>
</evidence>
<dbReference type="AlphaFoldDB" id="A0A5J5AGU8"/>
<dbReference type="FunFam" id="1.10.510.10:FF:000431">
    <property type="entry name" value="Putative inactive leucine-rich repeat receptor-like protein kinase"/>
    <property type="match status" value="1"/>
</dbReference>
<dbReference type="Gene3D" id="3.80.10.10">
    <property type="entry name" value="Ribonuclease Inhibitor"/>
    <property type="match status" value="1"/>
</dbReference>
<evidence type="ECO:0000256" key="8">
    <source>
        <dbReference type="ARBA" id="ARBA00023170"/>
    </source>
</evidence>
<feature type="transmembrane region" description="Helical" evidence="10">
    <location>
        <begin position="125"/>
        <end position="150"/>
    </location>
</feature>
<dbReference type="OrthoDB" id="676979at2759"/>
<evidence type="ECO:0000256" key="4">
    <source>
        <dbReference type="ARBA" id="ARBA00022729"/>
    </source>
</evidence>
<keyword evidence="13" id="KW-1185">Reference proteome</keyword>
<keyword evidence="4" id="KW-0732">Signal</keyword>
<dbReference type="SUPFAM" id="SSF52058">
    <property type="entry name" value="L domain-like"/>
    <property type="match status" value="1"/>
</dbReference>
<dbReference type="SUPFAM" id="SSF56112">
    <property type="entry name" value="Protein kinase-like (PK-like)"/>
    <property type="match status" value="1"/>
</dbReference>
<keyword evidence="3 10" id="KW-0812">Transmembrane</keyword>
<dbReference type="Pfam" id="PF00069">
    <property type="entry name" value="Pkinase"/>
    <property type="match status" value="1"/>
</dbReference>
<reference evidence="12 13" key="1">
    <citation type="submission" date="2019-09" db="EMBL/GenBank/DDBJ databases">
        <title>A chromosome-level genome assembly of the Chinese tupelo Nyssa sinensis.</title>
        <authorList>
            <person name="Yang X."/>
            <person name="Kang M."/>
            <person name="Yang Y."/>
            <person name="Xiong H."/>
            <person name="Wang M."/>
            <person name="Zhang Z."/>
            <person name="Wang Z."/>
            <person name="Wu H."/>
            <person name="Ma T."/>
            <person name="Liu J."/>
            <person name="Xi Z."/>
        </authorList>
    </citation>
    <scope>NUCLEOTIDE SEQUENCE [LARGE SCALE GENOMIC DNA]</scope>
    <source>
        <strain evidence="12">J267</strain>
        <tissue evidence="12">Leaf</tissue>
    </source>
</reference>
<comment type="subcellular location">
    <subcellularLocation>
        <location evidence="1">Membrane</location>
        <topology evidence="1">Single-pass type I membrane protein</topology>
    </subcellularLocation>
</comment>
<gene>
    <name evidence="12" type="ORF">F0562_033747</name>
</gene>
<evidence type="ECO:0000256" key="3">
    <source>
        <dbReference type="ARBA" id="ARBA00022692"/>
    </source>
</evidence>
<keyword evidence="5" id="KW-0677">Repeat</keyword>
<dbReference type="GO" id="GO:0005524">
    <property type="term" value="F:ATP binding"/>
    <property type="evidence" value="ECO:0007669"/>
    <property type="project" value="InterPro"/>
</dbReference>
<evidence type="ECO:0000256" key="2">
    <source>
        <dbReference type="ARBA" id="ARBA00022614"/>
    </source>
</evidence>
<dbReference type="InterPro" id="IPR051824">
    <property type="entry name" value="LRR_Rcpt-Like_S/T_Kinase"/>
</dbReference>
<dbReference type="SMART" id="SM00220">
    <property type="entry name" value="S_TKc"/>
    <property type="match status" value="1"/>
</dbReference>
<evidence type="ECO:0000256" key="1">
    <source>
        <dbReference type="ARBA" id="ARBA00004479"/>
    </source>
</evidence>
<dbReference type="PANTHER" id="PTHR48006">
    <property type="entry name" value="LEUCINE-RICH REPEAT-CONTAINING PROTEIN DDB_G0281931-RELATED"/>
    <property type="match status" value="1"/>
</dbReference>
<organism evidence="12 13">
    <name type="scientific">Nyssa sinensis</name>
    <dbReference type="NCBI Taxonomy" id="561372"/>
    <lineage>
        <taxon>Eukaryota</taxon>
        <taxon>Viridiplantae</taxon>
        <taxon>Streptophyta</taxon>
        <taxon>Embryophyta</taxon>
        <taxon>Tracheophyta</taxon>
        <taxon>Spermatophyta</taxon>
        <taxon>Magnoliopsida</taxon>
        <taxon>eudicotyledons</taxon>
        <taxon>Gunneridae</taxon>
        <taxon>Pentapetalae</taxon>
        <taxon>asterids</taxon>
        <taxon>Cornales</taxon>
        <taxon>Nyssaceae</taxon>
        <taxon>Nyssa</taxon>
    </lineage>
</organism>
<dbReference type="EMBL" id="CM018044">
    <property type="protein sequence ID" value="KAA8529454.1"/>
    <property type="molecule type" value="Genomic_DNA"/>
</dbReference>
<dbReference type="GO" id="GO:0004672">
    <property type="term" value="F:protein kinase activity"/>
    <property type="evidence" value="ECO:0007669"/>
    <property type="project" value="InterPro"/>
</dbReference>
<keyword evidence="6 10" id="KW-1133">Transmembrane helix</keyword>
<dbReference type="GO" id="GO:0016020">
    <property type="term" value="C:membrane"/>
    <property type="evidence" value="ECO:0007669"/>
    <property type="project" value="UniProtKB-SubCell"/>
</dbReference>
<dbReference type="InterPro" id="IPR000719">
    <property type="entry name" value="Prot_kinase_dom"/>
</dbReference>
<protein>
    <recommendedName>
        <fullName evidence="11">Protein kinase domain-containing protein</fullName>
    </recommendedName>
</protein>
<keyword evidence="8" id="KW-0675">Receptor</keyword>
<dbReference type="Gene3D" id="3.30.200.20">
    <property type="entry name" value="Phosphorylase Kinase, domain 1"/>
    <property type="match status" value="1"/>
</dbReference>
<keyword evidence="2" id="KW-0433">Leucine-rich repeat</keyword>
<proteinExistence type="predicted"/>
<dbReference type="Proteomes" id="UP000325577">
    <property type="component" value="Linkage Group LG20"/>
</dbReference>
<accession>A0A5J5AGU8</accession>
<name>A0A5J5AGU8_9ASTE</name>
<evidence type="ECO:0000256" key="6">
    <source>
        <dbReference type="ARBA" id="ARBA00022989"/>
    </source>
</evidence>
<dbReference type="InterPro" id="IPR011009">
    <property type="entry name" value="Kinase-like_dom_sf"/>
</dbReference>
<evidence type="ECO:0000256" key="9">
    <source>
        <dbReference type="ARBA" id="ARBA00023180"/>
    </source>
</evidence>
<keyword evidence="7 10" id="KW-0472">Membrane</keyword>
<evidence type="ECO:0000259" key="11">
    <source>
        <dbReference type="PROSITE" id="PS50011"/>
    </source>
</evidence>
<keyword evidence="9" id="KW-0325">Glycoprotein</keyword>
<evidence type="ECO:0000256" key="7">
    <source>
        <dbReference type="ARBA" id="ARBA00023136"/>
    </source>
</evidence>
<evidence type="ECO:0000256" key="5">
    <source>
        <dbReference type="ARBA" id="ARBA00022737"/>
    </source>
</evidence>